<proteinExistence type="inferred from homology"/>
<dbReference type="AlphaFoldDB" id="A0AAD1AB41"/>
<evidence type="ECO:0000256" key="6">
    <source>
        <dbReference type="ARBA" id="ARBA00023002"/>
    </source>
</evidence>
<dbReference type="Proteomes" id="UP000283946">
    <property type="component" value="Chromosome"/>
</dbReference>
<dbReference type="InterPro" id="IPR024072">
    <property type="entry name" value="DHFR-like_dom_sf"/>
</dbReference>
<keyword evidence="6" id="KW-0560">Oxidoreductase</keyword>
<dbReference type="CDD" id="cd00209">
    <property type="entry name" value="DHFR"/>
    <property type="match status" value="1"/>
</dbReference>
<dbReference type="Gene3D" id="3.40.430.10">
    <property type="entry name" value="Dihydrofolate Reductase, subunit A"/>
    <property type="match status" value="1"/>
</dbReference>
<gene>
    <name evidence="8" type="ORF">C7V51_02930</name>
</gene>
<evidence type="ECO:0000256" key="5">
    <source>
        <dbReference type="ARBA" id="ARBA00022857"/>
    </source>
</evidence>
<sequence length="142" mass="15453">MLGIIWAQDRTGIIGVDGTMPHLPEDLAHFRQVTDRATVSMGRRTWESLPDAVRPLPARSNIVLSRAPGAVFRRARTAHSLTEAVTFSTGDVWAICGGQVYTEALAHADVLDITAVDVDAVGNTRVPEPCWHLLSREPASGW</sequence>
<comment type="pathway">
    <text evidence="1">Cofactor biosynthesis; tetrahydrofolate biosynthesis; 5,6,7,8-tetrahydrofolate from 7,8-dihydrofolate: step 1/1.</text>
</comment>
<dbReference type="PANTHER" id="PTHR48069">
    <property type="entry name" value="DIHYDROFOLATE REDUCTASE"/>
    <property type="match status" value="1"/>
</dbReference>
<dbReference type="GO" id="GO:0046654">
    <property type="term" value="P:tetrahydrofolate biosynthetic process"/>
    <property type="evidence" value="ECO:0007669"/>
    <property type="project" value="InterPro"/>
</dbReference>
<reference evidence="8 9" key="1">
    <citation type="submission" date="2018-03" db="EMBL/GenBank/DDBJ databases">
        <title>Bacteriophage NCPPB3778 and a type I-E CRISPR drive the evolution of the US Biological Select Agent, Rathayibacter toxicus.</title>
        <authorList>
            <person name="Davis E.W.II."/>
            <person name="Tabima J.F."/>
            <person name="Weisberg A.J."/>
            <person name="Dantas Lopes L."/>
            <person name="Wiseman M.S."/>
            <person name="Wiseman M.S."/>
            <person name="Pupko T."/>
            <person name="Belcher M.S."/>
            <person name="Sechler A.J."/>
            <person name="Tancos M.A."/>
            <person name="Schroeder B.K."/>
            <person name="Murray T.D."/>
            <person name="Luster D.G."/>
            <person name="Schneider W.L."/>
            <person name="Rogers E."/>
            <person name="Andreote F.D."/>
            <person name="Grunwald N.J."/>
            <person name="Putnam M.L."/>
            <person name="Chang J.H."/>
        </authorList>
    </citation>
    <scope>NUCLEOTIDE SEQUENCE [LARGE SCALE GENOMIC DNA]</scope>
    <source>
        <strain evidence="8 9">NCCPB 2253</strain>
    </source>
</reference>
<evidence type="ECO:0000259" key="7">
    <source>
        <dbReference type="PROSITE" id="PS51330"/>
    </source>
</evidence>
<protein>
    <recommendedName>
        <fullName evidence="3">dihydrofolate reductase</fullName>
        <ecNumber evidence="3">1.5.1.3</ecNumber>
    </recommendedName>
</protein>
<dbReference type="EMBL" id="CP028130">
    <property type="protein sequence ID" value="AZZ54951.1"/>
    <property type="molecule type" value="Genomic_DNA"/>
</dbReference>
<dbReference type="GO" id="GO:0046452">
    <property type="term" value="P:dihydrofolate metabolic process"/>
    <property type="evidence" value="ECO:0007669"/>
    <property type="project" value="TreeGrafter"/>
</dbReference>
<comment type="similarity">
    <text evidence="2">Belongs to the dihydrofolate reductase family.</text>
</comment>
<dbReference type="GO" id="GO:0046655">
    <property type="term" value="P:folic acid metabolic process"/>
    <property type="evidence" value="ECO:0007669"/>
    <property type="project" value="TreeGrafter"/>
</dbReference>
<dbReference type="EC" id="1.5.1.3" evidence="3"/>
<evidence type="ECO:0000256" key="2">
    <source>
        <dbReference type="ARBA" id="ARBA00009539"/>
    </source>
</evidence>
<dbReference type="InterPro" id="IPR001796">
    <property type="entry name" value="DHFR_dom"/>
</dbReference>
<dbReference type="InterPro" id="IPR012259">
    <property type="entry name" value="DHFR"/>
</dbReference>
<organism evidence="8 9">
    <name type="scientific">Rathayibacter iranicus</name>
    <dbReference type="NCBI Taxonomy" id="59737"/>
    <lineage>
        <taxon>Bacteria</taxon>
        <taxon>Bacillati</taxon>
        <taxon>Actinomycetota</taxon>
        <taxon>Actinomycetes</taxon>
        <taxon>Micrococcales</taxon>
        <taxon>Microbacteriaceae</taxon>
        <taxon>Rathayibacter</taxon>
    </lineage>
</organism>
<dbReference type="GO" id="GO:0005829">
    <property type="term" value="C:cytosol"/>
    <property type="evidence" value="ECO:0007669"/>
    <property type="project" value="TreeGrafter"/>
</dbReference>
<feature type="domain" description="DHFR" evidence="7">
    <location>
        <begin position="1"/>
        <end position="142"/>
    </location>
</feature>
<evidence type="ECO:0000313" key="8">
    <source>
        <dbReference type="EMBL" id="AZZ54951.1"/>
    </source>
</evidence>
<dbReference type="Pfam" id="PF00186">
    <property type="entry name" value="DHFR_1"/>
    <property type="match status" value="1"/>
</dbReference>
<dbReference type="GO" id="GO:0006730">
    <property type="term" value="P:one-carbon metabolic process"/>
    <property type="evidence" value="ECO:0007669"/>
    <property type="project" value="UniProtKB-KW"/>
</dbReference>
<dbReference type="KEGG" id="ria:C7V51_02930"/>
<name>A0AAD1AB41_9MICO</name>
<dbReference type="GO" id="GO:0050661">
    <property type="term" value="F:NADP binding"/>
    <property type="evidence" value="ECO:0007669"/>
    <property type="project" value="InterPro"/>
</dbReference>
<accession>A0AAD1AB41</accession>
<dbReference type="PANTHER" id="PTHR48069:SF3">
    <property type="entry name" value="DIHYDROFOLATE REDUCTASE"/>
    <property type="match status" value="1"/>
</dbReference>
<keyword evidence="4" id="KW-0554">One-carbon metabolism</keyword>
<evidence type="ECO:0000256" key="1">
    <source>
        <dbReference type="ARBA" id="ARBA00004903"/>
    </source>
</evidence>
<dbReference type="RefSeq" id="WP_104354136.1">
    <property type="nucleotide sequence ID" value="NZ_CP028130.1"/>
</dbReference>
<dbReference type="PRINTS" id="PR00070">
    <property type="entry name" value="DHFR"/>
</dbReference>
<dbReference type="PROSITE" id="PS51330">
    <property type="entry name" value="DHFR_2"/>
    <property type="match status" value="1"/>
</dbReference>
<dbReference type="GO" id="GO:0004146">
    <property type="term" value="F:dihydrofolate reductase activity"/>
    <property type="evidence" value="ECO:0007669"/>
    <property type="project" value="UniProtKB-EC"/>
</dbReference>
<evidence type="ECO:0000256" key="4">
    <source>
        <dbReference type="ARBA" id="ARBA00022563"/>
    </source>
</evidence>
<evidence type="ECO:0000313" key="9">
    <source>
        <dbReference type="Proteomes" id="UP000283946"/>
    </source>
</evidence>
<dbReference type="SUPFAM" id="SSF53597">
    <property type="entry name" value="Dihydrofolate reductase-like"/>
    <property type="match status" value="1"/>
</dbReference>
<keyword evidence="5" id="KW-0521">NADP</keyword>
<evidence type="ECO:0000256" key="3">
    <source>
        <dbReference type="ARBA" id="ARBA00012856"/>
    </source>
</evidence>